<accession>A0A4Y2JHC1</accession>
<reference evidence="1 2" key="1">
    <citation type="journal article" date="2019" name="Sci. Rep.">
        <title>Orb-weaving spider Araneus ventricosus genome elucidates the spidroin gene catalogue.</title>
        <authorList>
            <person name="Kono N."/>
            <person name="Nakamura H."/>
            <person name="Ohtoshi R."/>
            <person name="Moran D.A.P."/>
            <person name="Shinohara A."/>
            <person name="Yoshida Y."/>
            <person name="Fujiwara M."/>
            <person name="Mori M."/>
            <person name="Tomita M."/>
            <person name="Arakawa K."/>
        </authorList>
    </citation>
    <scope>NUCLEOTIDE SEQUENCE [LARGE SCALE GENOMIC DNA]</scope>
</reference>
<name>A0A4Y2JHC1_ARAVE</name>
<keyword evidence="2" id="KW-1185">Reference proteome</keyword>
<sequence>MEPCEKANGMLEASCNNLDVLHDVFLNFVFGVESVGCEVGYDISLVGVHENNASNEPDTLDEMETATVPNVAQEPTALDSKI</sequence>
<dbReference type="Proteomes" id="UP000499080">
    <property type="component" value="Unassembled WGS sequence"/>
</dbReference>
<protein>
    <submittedName>
        <fullName evidence="1">Uncharacterized protein</fullName>
    </submittedName>
</protein>
<dbReference type="EMBL" id="BGPR01003566">
    <property type="protein sequence ID" value="GBM89711.1"/>
    <property type="molecule type" value="Genomic_DNA"/>
</dbReference>
<comment type="caution">
    <text evidence="1">The sequence shown here is derived from an EMBL/GenBank/DDBJ whole genome shotgun (WGS) entry which is preliminary data.</text>
</comment>
<dbReference type="AlphaFoldDB" id="A0A4Y2JHC1"/>
<proteinExistence type="predicted"/>
<evidence type="ECO:0000313" key="2">
    <source>
        <dbReference type="Proteomes" id="UP000499080"/>
    </source>
</evidence>
<organism evidence="1 2">
    <name type="scientific">Araneus ventricosus</name>
    <name type="common">Orbweaver spider</name>
    <name type="synonym">Epeira ventricosa</name>
    <dbReference type="NCBI Taxonomy" id="182803"/>
    <lineage>
        <taxon>Eukaryota</taxon>
        <taxon>Metazoa</taxon>
        <taxon>Ecdysozoa</taxon>
        <taxon>Arthropoda</taxon>
        <taxon>Chelicerata</taxon>
        <taxon>Arachnida</taxon>
        <taxon>Araneae</taxon>
        <taxon>Araneomorphae</taxon>
        <taxon>Entelegynae</taxon>
        <taxon>Araneoidea</taxon>
        <taxon>Araneidae</taxon>
        <taxon>Araneus</taxon>
    </lineage>
</organism>
<gene>
    <name evidence="1" type="ORF">AVEN_216824_1</name>
</gene>
<evidence type="ECO:0000313" key="1">
    <source>
        <dbReference type="EMBL" id="GBM89711.1"/>
    </source>
</evidence>